<dbReference type="PROSITE" id="PS50887">
    <property type="entry name" value="GGDEF"/>
    <property type="match status" value="1"/>
</dbReference>
<sequence>MRFFRAELFFIIMLVLLCGAGLMLFMQYRLIHDLGETYKSSGLSDAPLGIALMLLVAAGITGSLMLLPQIRMQVKNRGQLKIITWMISRNTKDLEQISFTDSLTGLQSKAYFDSALHEYLLQFAKIKHPVTVVMIGVERLQQLCEQRGRDAADRLLMEAALCIRNCTRYHDVLAHMGDGEFALIVPDLEAADAKKMSARICKALEECELRMGHDSHIIRAVSAVTEWNGTEKAPVLYKKARAALQSAIGTSV</sequence>
<gene>
    <name evidence="4" type="ORF">DFR47_104277</name>
</gene>
<organism evidence="4 5">
    <name type="scientific">Pseudochrobactrum asaccharolyticum</name>
    <dbReference type="NCBI Taxonomy" id="354351"/>
    <lineage>
        <taxon>Bacteria</taxon>
        <taxon>Pseudomonadati</taxon>
        <taxon>Pseudomonadota</taxon>
        <taxon>Alphaproteobacteria</taxon>
        <taxon>Hyphomicrobiales</taxon>
        <taxon>Brucellaceae</taxon>
        <taxon>Pseudochrobactrum</taxon>
    </lineage>
</organism>
<reference evidence="4 5" key="1">
    <citation type="submission" date="2018-06" db="EMBL/GenBank/DDBJ databases">
        <title>Genomic Encyclopedia of Type Strains, Phase IV (KMG-IV): sequencing the most valuable type-strain genomes for metagenomic binning, comparative biology and taxonomic classification.</title>
        <authorList>
            <person name="Goeker M."/>
        </authorList>
    </citation>
    <scope>NUCLEOTIDE SEQUENCE [LARGE SCALE GENOMIC DNA]</scope>
    <source>
        <strain evidence="4 5">DSM 25619</strain>
    </source>
</reference>
<evidence type="ECO:0000313" key="5">
    <source>
        <dbReference type="Proteomes" id="UP000252893"/>
    </source>
</evidence>
<proteinExistence type="predicted"/>
<dbReference type="InterPro" id="IPR029787">
    <property type="entry name" value="Nucleotide_cyclase"/>
</dbReference>
<feature type="transmembrane region" description="Helical" evidence="2">
    <location>
        <begin position="7"/>
        <end position="28"/>
    </location>
</feature>
<keyword evidence="2" id="KW-0472">Membrane</keyword>
<dbReference type="NCBIfam" id="TIGR00254">
    <property type="entry name" value="GGDEF"/>
    <property type="match status" value="1"/>
</dbReference>
<dbReference type="OrthoDB" id="9812260at2"/>
<dbReference type="Proteomes" id="UP000252893">
    <property type="component" value="Unassembled WGS sequence"/>
</dbReference>
<comment type="caution">
    <text evidence="4">The sequence shown here is derived from an EMBL/GenBank/DDBJ whole genome shotgun (WGS) entry which is preliminary data.</text>
</comment>
<dbReference type="CDD" id="cd01949">
    <property type="entry name" value="GGDEF"/>
    <property type="match status" value="1"/>
</dbReference>
<dbReference type="SMART" id="SM00267">
    <property type="entry name" value="GGDEF"/>
    <property type="match status" value="1"/>
</dbReference>
<evidence type="ECO:0000313" key="4">
    <source>
        <dbReference type="EMBL" id="RBO94915.1"/>
    </source>
</evidence>
<feature type="domain" description="GGDEF" evidence="3">
    <location>
        <begin position="128"/>
        <end position="252"/>
    </location>
</feature>
<keyword evidence="5" id="KW-1185">Reference proteome</keyword>
<dbReference type="EMBL" id="QNRH01000004">
    <property type="protein sequence ID" value="RBO94915.1"/>
    <property type="molecule type" value="Genomic_DNA"/>
</dbReference>
<dbReference type="SUPFAM" id="SSF55073">
    <property type="entry name" value="Nucleotide cyclase"/>
    <property type="match status" value="1"/>
</dbReference>
<dbReference type="RefSeq" id="WP_113944770.1">
    <property type="nucleotide sequence ID" value="NZ_JBHEEG010000001.1"/>
</dbReference>
<dbReference type="GO" id="GO:1902201">
    <property type="term" value="P:negative regulation of bacterial-type flagellum-dependent cell motility"/>
    <property type="evidence" value="ECO:0007669"/>
    <property type="project" value="TreeGrafter"/>
</dbReference>
<keyword evidence="2" id="KW-1133">Transmembrane helix</keyword>
<accession>A0A366DYE6</accession>
<evidence type="ECO:0000259" key="3">
    <source>
        <dbReference type="PROSITE" id="PS50887"/>
    </source>
</evidence>
<dbReference type="GO" id="GO:0052621">
    <property type="term" value="F:diguanylate cyclase activity"/>
    <property type="evidence" value="ECO:0007669"/>
    <property type="project" value="UniProtKB-EC"/>
</dbReference>
<protein>
    <recommendedName>
        <fullName evidence="1">diguanylate cyclase</fullName>
        <ecNumber evidence="1">2.7.7.65</ecNumber>
    </recommendedName>
</protein>
<evidence type="ECO:0000256" key="1">
    <source>
        <dbReference type="ARBA" id="ARBA00012528"/>
    </source>
</evidence>
<keyword evidence="2" id="KW-0812">Transmembrane</keyword>
<dbReference type="InterPro" id="IPR000160">
    <property type="entry name" value="GGDEF_dom"/>
</dbReference>
<dbReference type="PANTHER" id="PTHR45138:SF24">
    <property type="entry name" value="DIGUANYLATE CYCLASE DGCC-RELATED"/>
    <property type="match status" value="1"/>
</dbReference>
<dbReference type="PANTHER" id="PTHR45138">
    <property type="entry name" value="REGULATORY COMPONENTS OF SENSORY TRANSDUCTION SYSTEM"/>
    <property type="match status" value="1"/>
</dbReference>
<dbReference type="Gene3D" id="3.30.70.270">
    <property type="match status" value="1"/>
</dbReference>
<name>A0A366DYE6_9HYPH</name>
<dbReference type="GO" id="GO:0005886">
    <property type="term" value="C:plasma membrane"/>
    <property type="evidence" value="ECO:0007669"/>
    <property type="project" value="TreeGrafter"/>
</dbReference>
<dbReference type="InterPro" id="IPR043128">
    <property type="entry name" value="Rev_trsase/Diguanyl_cyclase"/>
</dbReference>
<dbReference type="Pfam" id="PF00990">
    <property type="entry name" value="GGDEF"/>
    <property type="match status" value="1"/>
</dbReference>
<dbReference type="AlphaFoldDB" id="A0A366DYE6"/>
<dbReference type="GO" id="GO:0043709">
    <property type="term" value="P:cell adhesion involved in single-species biofilm formation"/>
    <property type="evidence" value="ECO:0007669"/>
    <property type="project" value="TreeGrafter"/>
</dbReference>
<evidence type="ECO:0000256" key="2">
    <source>
        <dbReference type="SAM" id="Phobius"/>
    </source>
</evidence>
<dbReference type="EC" id="2.7.7.65" evidence="1"/>
<feature type="transmembrane region" description="Helical" evidence="2">
    <location>
        <begin position="48"/>
        <end position="67"/>
    </location>
</feature>
<dbReference type="InterPro" id="IPR050469">
    <property type="entry name" value="Diguanylate_Cyclase"/>
</dbReference>